<proteinExistence type="predicted"/>
<feature type="compositionally biased region" description="Basic and acidic residues" evidence="1">
    <location>
        <begin position="127"/>
        <end position="144"/>
    </location>
</feature>
<evidence type="ECO:0000313" key="3">
    <source>
        <dbReference type="Proteomes" id="UP000799118"/>
    </source>
</evidence>
<feature type="compositionally biased region" description="Basic and acidic residues" evidence="1">
    <location>
        <begin position="315"/>
        <end position="328"/>
    </location>
</feature>
<dbReference type="EMBL" id="ML769414">
    <property type="protein sequence ID" value="KAE9404689.1"/>
    <property type="molecule type" value="Genomic_DNA"/>
</dbReference>
<reference evidence="2" key="1">
    <citation type="journal article" date="2019" name="Environ. Microbiol.">
        <title>Fungal ecological strategies reflected in gene transcription - a case study of two litter decomposers.</title>
        <authorList>
            <person name="Barbi F."/>
            <person name="Kohler A."/>
            <person name="Barry K."/>
            <person name="Baskaran P."/>
            <person name="Daum C."/>
            <person name="Fauchery L."/>
            <person name="Ihrmark K."/>
            <person name="Kuo A."/>
            <person name="LaButti K."/>
            <person name="Lipzen A."/>
            <person name="Morin E."/>
            <person name="Grigoriev I.V."/>
            <person name="Henrissat B."/>
            <person name="Lindahl B."/>
            <person name="Martin F."/>
        </authorList>
    </citation>
    <scope>NUCLEOTIDE SEQUENCE</scope>
    <source>
        <strain evidence="2">JB14</strain>
    </source>
</reference>
<evidence type="ECO:0000256" key="1">
    <source>
        <dbReference type="SAM" id="MobiDB-lite"/>
    </source>
</evidence>
<gene>
    <name evidence="2" type="ORF">BT96DRAFT_989010</name>
</gene>
<keyword evidence="3" id="KW-1185">Reference proteome</keyword>
<feature type="compositionally biased region" description="Low complexity" evidence="1">
    <location>
        <begin position="363"/>
        <end position="372"/>
    </location>
</feature>
<feature type="compositionally biased region" description="Low complexity" evidence="1">
    <location>
        <begin position="385"/>
        <end position="405"/>
    </location>
</feature>
<protein>
    <submittedName>
        <fullName evidence="2">Uncharacterized protein</fullName>
    </submittedName>
</protein>
<dbReference type="OrthoDB" id="2953222at2759"/>
<feature type="region of interest" description="Disordered" evidence="1">
    <location>
        <begin position="729"/>
        <end position="784"/>
    </location>
</feature>
<name>A0A6A4I1R6_9AGAR</name>
<feature type="compositionally biased region" description="Basic and acidic residues" evidence="1">
    <location>
        <begin position="17"/>
        <end position="38"/>
    </location>
</feature>
<accession>A0A6A4I1R6</accession>
<dbReference type="Proteomes" id="UP000799118">
    <property type="component" value="Unassembled WGS sequence"/>
</dbReference>
<feature type="compositionally biased region" description="Low complexity" evidence="1">
    <location>
        <begin position="566"/>
        <end position="588"/>
    </location>
</feature>
<feature type="compositionally biased region" description="Low complexity" evidence="1">
    <location>
        <begin position="759"/>
        <end position="776"/>
    </location>
</feature>
<dbReference type="AlphaFoldDB" id="A0A6A4I1R6"/>
<feature type="compositionally biased region" description="Polar residues" evidence="1">
    <location>
        <begin position="480"/>
        <end position="489"/>
    </location>
</feature>
<feature type="compositionally biased region" description="Basic and acidic residues" evidence="1">
    <location>
        <begin position="737"/>
        <end position="748"/>
    </location>
</feature>
<feature type="compositionally biased region" description="Low complexity" evidence="1">
    <location>
        <begin position="429"/>
        <end position="452"/>
    </location>
</feature>
<feature type="compositionally biased region" description="Polar residues" evidence="1">
    <location>
        <begin position="661"/>
        <end position="686"/>
    </location>
</feature>
<feature type="compositionally biased region" description="Basic and acidic residues" evidence="1">
    <location>
        <begin position="86"/>
        <end position="95"/>
    </location>
</feature>
<feature type="region of interest" description="Disordered" evidence="1">
    <location>
        <begin position="516"/>
        <end position="602"/>
    </location>
</feature>
<feature type="region of interest" description="Disordered" evidence="1">
    <location>
        <begin position="241"/>
        <end position="501"/>
    </location>
</feature>
<feature type="region of interest" description="Disordered" evidence="1">
    <location>
        <begin position="17"/>
        <end position="227"/>
    </location>
</feature>
<feature type="compositionally biased region" description="Polar residues" evidence="1">
    <location>
        <begin position="215"/>
        <end position="227"/>
    </location>
</feature>
<feature type="compositionally biased region" description="Basic and acidic residues" evidence="1">
    <location>
        <begin position="45"/>
        <end position="79"/>
    </location>
</feature>
<organism evidence="2 3">
    <name type="scientific">Gymnopus androsaceus JB14</name>
    <dbReference type="NCBI Taxonomy" id="1447944"/>
    <lineage>
        <taxon>Eukaryota</taxon>
        <taxon>Fungi</taxon>
        <taxon>Dikarya</taxon>
        <taxon>Basidiomycota</taxon>
        <taxon>Agaricomycotina</taxon>
        <taxon>Agaricomycetes</taxon>
        <taxon>Agaricomycetidae</taxon>
        <taxon>Agaricales</taxon>
        <taxon>Marasmiineae</taxon>
        <taxon>Omphalotaceae</taxon>
        <taxon>Gymnopus</taxon>
    </lineage>
</organism>
<evidence type="ECO:0000313" key="2">
    <source>
        <dbReference type="EMBL" id="KAE9404689.1"/>
    </source>
</evidence>
<feature type="compositionally biased region" description="Polar residues" evidence="1">
    <location>
        <begin position="331"/>
        <end position="343"/>
    </location>
</feature>
<feature type="region of interest" description="Disordered" evidence="1">
    <location>
        <begin position="651"/>
        <end position="698"/>
    </location>
</feature>
<feature type="region of interest" description="Disordered" evidence="1">
    <location>
        <begin position="836"/>
        <end position="857"/>
    </location>
</feature>
<sequence length="857" mass="92260">MLARGFEGRALEVAVREWEMVVEREKQRKKGTGREKERRKGKGKAGADTDASEKKNDVIGEKDSATEERLVETTKKEENTSGGLVKGKDNVEEHLGGGSESKVQTQDDGKRGRTLYPSLNFTFGVRGQEESPSHIFGERGEDFGSLRGTVDTYSANSRLGGMQEVPSSSRSSSSNETERERGRAGGEWGMFDAGDESSAFSTFARRETESRHRPSLTTHIPTHSLSPASIPLTRMFLKRSLSEPAAPRPTRPRLQLMPEEEASEGSSGYGGYHDNPYSDNYPPTQAVHYPKLHTYPIPSAGTGYTSSPHPYSPMDSRDDRNSLEDSHAHKQPSTSEGWLSSPSAGGLPWEPTASPGSPPPSSVSPSGSSTTGLAGSVNAIPTTYSPTSFSSSSGVSFSSSVPSGDASGGDHSQYGGNGRFTTVKGRSGDGSLTSSHHDTSSSSSNPSLVTGSHSALLPFPSTHPPHNTAVDQHPRRRAWTSRSTPNPQDTPALHMFPRFRGDSNASSGFPYGHVYLRPESRASPPPLSPASTTSPTVDVQPGSFVPPKQTHRRTLTWGEQWSYQNSSSTSSSSASSPALSSASHSSPSRTDIGPGVTWQQVETERRRGFASDFDFGMDYANENGEHSKSVRMARDKEVNVDMAELLSTEKMGWRQMPPVTPSVSPNDRSVSWSPRVSPTEESSSTGLGIEDNPQAGQAVVSSASRVSWMPATSEYTGYVASILDPHLQENPDQLYRPPKEHQHLDSRMGDFNPQDHGQQPEISTSSSSSHPQPSNSTLFRQSHSQFPASSYSTLSGWAGAGGDGHFTNSGIGLGGMTDVVGQPVVIISEPAGPSHYSFGYGYPPSHSDPTVQWERRE</sequence>